<keyword evidence="4" id="KW-1185">Reference proteome</keyword>
<accession>A0ABW8D4F0</accession>
<comment type="caution">
    <text evidence="3">The sequence shown here is derived from an EMBL/GenBank/DDBJ whole genome shotgun (WGS) entry which is preliminary data.</text>
</comment>
<dbReference type="Pfam" id="PF04264">
    <property type="entry name" value="YceI"/>
    <property type="match status" value="1"/>
</dbReference>
<dbReference type="EMBL" id="JBGORX010000001">
    <property type="protein sequence ID" value="MFJ1267553.1"/>
    <property type="molecule type" value="Genomic_DNA"/>
</dbReference>
<dbReference type="Gene3D" id="2.40.128.110">
    <property type="entry name" value="Lipid/polyisoprenoid-binding, YceI-like"/>
    <property type="match status" value="1"/>
</dbReference>
<name>A0ABW8D4F0_9GAMM</name>
<dbReference type="PANTHER" id="PTHR34406:SF1">
    <property type="entry name" value="PROTEIN YCEI"/>
    <property type="match status" value="1"/>
</dbReference>
<keyword evidence="1" id="KW-0732">Signal</keyword>
<protein>
    <submittedName>
        <fullName evidence="3">YceI family protein</fullName>
    </submittedName>
</protein>
<sequence>MKQRIAHWVLLFISLITFSAALHAEAETLILDNHHTYIAWNIKHLGFSTQTGKWYATGQLIIDKEHPENSKVVANINVADIVTGIPELDKHLKGKLFFDVERFPKATFVSDKVHVTGENKADVSGVLTLHGVSKPVVLHVIFNKAAMNPINNKMTAGFTATATIKRSDFGINTLLPSLGDEVELNINAEAYQDKKAG</sequence>
<evidence type="ECO:0000313" key="3">
    <source>
        <dbReference type="EMBL" id="MFJ1267553.1"/>
    </source>
</evidence>
<evidence type="ECO:0000259" key="2">
    <source>
        <dbReference type="SMART" id="SM00867"/>
    </source>
</evidence>
<dbReference type="InterPro" id="IPR007372">
    <property type="entry name" value="Lipid/polyisoprenoid-bd_YceI"/>
</dbReference>
<feature type="domain" description="Lipid/polyisoprenoid-binding YceI-like" evidence="2">
    <location>
        <begin position="28"/>
        <end position="191"/>
    </location>
</feature>
<proteinExistence type="predicted"/>
<dbReference type="InterPro" id="IPR036761">
    <property type="entry name" value="TTHA0802/YceI-like_sf"/>
</dbReference>
<dbReference type="PANTHER" id="PTHR34406">
    <property type="entry name" value="PROTEIN YCEI"/>
    <property type="match status" value="1"/>
</dbReference>
<feature type="chain" id="PRO_5045301858" evidence="1">
    <location>
        <begin position="25"/>
        <end position="197"/>
    </location>
</feature>
<feature type="signal peptide" evidence="1">
    <location>
        <begin position="1"/>
        <end position="24"/>
    </location>
</feature>
<organism evidence="3 4">
    <name type="scientific">Legionella lytica</name>
    <dbReference type="NCBI Taxonomy" id="96232"/>
    <lineage>
        <taxon>Bacteria</taxon>
        <taxon>Pseudomonadati</taxon>
        <taxon>Pseudomonadota</taxon>
        <taxon>Gammaproteobacteria</taxon>
        <taxon>Legionellales</taxon>
        <taxon>Legionellaceae</taxon>
        <taxon>Legionella</taxon>
    </lineage>
</organism>
<dbReference type="Proteomes" id="UP001615550">
    <property type="component" value="Unassembled WGS sequence"/>
</dbReference>
<dbReference type="RefSeq" id="WP_400186243.1">
    <property type="nucleotide sequence ID" value="NZ_JBGORX010000001.1"/>
</dbReference>
<evidence type="ECO:0000313" key="4">
    <source>
        <dbReference type="Proteomes" id="UP001615550"/>
    </source>
</evidence>
<gene>
    <name evidence="3" type="ORF">ACD661_03160</name>
</gene>
<dbReference type="SUPFAM" id="SSF101874">
    <property type="entry name" value="YceI-like"/>
    <property type="match status" value="1"/>
</dbReference>
<dbReference type="SMART" id="SM00867">
    <property type="entry name" value="YceI"/>
    <property type="match status" value="1"/>
</dbReference>
<evidence type="ECO:0000256" key="1">
    <source>
        <dbReference type="SAM" id="SignalP"/>
    </source>
</evidence>
<reference evidence="3 4" key="1">
    <citation type="submission" date="2024-08" db="EMBL/GenBank/DDBJ databases">
        <title>Draft Genome Sequence of Legionella lytica strain DSB2004, Isolated From a Fire Sprinkler System.</title>
        <authorList>
            <person name="Everhart A.D."/>
            <person name="Kidane D.T."/>
            <person name="Farone A.L."/>
            <person name="Farone M.B."/>
        </authorList>
    </citation>
    <scope>NUCLEOTIDE SEQUENCE [LARGE SCALE GENOMIC DNA]</scope>
    <source>
        <strain evidence="3 4">DSB2004</strain>
    </source>
</reference>